<dbReference type="CDD" id="cd05282">
    <property type="entry name" value="ETR_like"/>
    <property type="match status" value="1"/>
</dbReference>
<dbReference type="InterPro" id="IPR036291">
    <property type="entry name" value="NAD(P)-bd_dom_sf"/>
</dbReference>
<keyword evidence="4" id="KW-0560">Oxidoreductase</keyword>
<dbReference type="PATRIC" id="fig|1280946.3.peg.1462"/>
<dbReference type="SUPFAM" id="SSF50129">
    <property type="entry name" value="GroES-like"/>
    <property type="match status" value="1"/>
</dbReference>
<dbReference type="InterPro" id="IPR051034">
    <property type="entry name" value="Mito_Enoyl-ACP_Reductase"/>
</dbReference>
<evidence type="ECO:0000259" key="5">
    <source>
        <dbReference type="Pfam" id="PF08240"/>
    </source>
</evidence>
<accession>A0A062UFU1</accession>
<dbReference type="Pfam" id="PF08240">
    <property type="entry name" value="ADH_N"/>
    <property type="match status" value="1"/>
</dbReference>
<dbReference type="AlphaFoldDB" id="A0A062UFU1"/>
<feature type="domain" description="Alcohol dehydrogenase-like N-terminal" evidence="5">
    <location>
        <begin position="31"/>
        <end position="88"/>
    </location>
</feature>
<dbReference type="InterPro" id="IPR011032">
    <property type="entry name" value="GroES-like_sf"/>
</dbReference>
<organism evidence="6 7">
    <name type="scientific">Hyphomonas beringensis</name>
    <dbReference type="NCBI Taxonomy" id="1280946"/>
    <lineage>
        <taxon>Bacteria</taxon>
        <taxon>Pseudomonadati</taxon>
        <taxon>Pseudomonadota</taxon>
        <taxon>Alphaproteobacteria</taxon>
        <taxon>Hyphomonadales</taxon>
        <taxon>Hyphomonadaceae</taxon>
        <taxon>Hyphomonas</taxon>
    </lineage>
</organism>
<evidence type="ECO:0000313" key="6">
    <source>
        <dbReference type="EMBL" id="KCZ54995.1"/>
    </source>
</evidence>
<dbReference type="STRING" id="1280946.HY29_01955"/>
<evidence type="ECO:0000256" key="3">
    <source>
        <dbReference type="ARBA" id="ARBA00022946"/>
    </source>
</evidence>
<reference evidence="6 7" key="1">
    <citation type="journal article" date="2014" name="Antonie Van Leeuwenhoek">
        <title>Hyphomonas beringensis sp. nov. and Hyphomonas chukchiensis sp. nov., isolated from surface seawater of the Bering Sea and Chukchi Sea.</title>
        <authorList>
            <person name="Li C."/>
            <person name="Lai Q."/>
            <person name="Li G."/>
            <person name="Dong C."/>
            <person name="Wang J."/>
            <person name="Liao Y."/>
            <person name="Shao Z."/>
        </authorList>
    </citation>
    <scope>NUCLEOTIDE SEQUENCE [LARGE SCALE GENOMIC DNA]</scope>
    <source>
        <strain evidence="6 7">25B14_1</strain>
    </source>
</reference>
<proteinExistence type="inferred from homology"/>
<name>A0A062UFU1_9PROT</name>
<dbReference type="Proteomes" id="UP000027037">
    <property type="component" value="Unassembled WGS sequence"/>
</dbReference>
<evidence type="ECO:0000256" key="1">
    <source>
        <dbReference type="ARBA" id="ARBA00010371"/>
    </source>
</evidence>
<dbReference type="EMBL" id="AWFF01000032">
    <property type="protein sequence ID" value="KCZ54995.1"/>
    <property type="molecule type" value="Genomic_DNA"/>
</dbReference>
<keyword evidence="7" id="KW-1185">Reference proteome</keyword>
<dbReference type="eggNOG" id="COG0604">
    <property type="taxonomic scope" value="Bacteria"/>
</dbReference>
<dbReference type="GO" id="GO:0006631">
    <property type="term" value="P:fatty acid metabolic process"/>
    <property type="evidence" value="ECO:0007669"/>
    <property type="project" value="TreeGrafter"/>
</dbReference>
<dbReference type="PANTHER" id="PTHR43981:SF2">
    <property type="entry name" value="ENOYL-[ACYL-CARRIER-PROTEIN] REDUCTASE, MITOCHONDRIAL"/>
    <property type="match status" value="1"/>
</dbReference>
<comment type="similarity">
    <text evidence="1">Belongs to the zinc-containing alcohol dehydrogenase family. Quinone oxidoreductase subfamily.</text>
</comment>
<evidence type="ECO:0000313" key="7">
    <source>
        <dbReference type="Proteomes" id="UP000027037"/>
    </source>
</evidence>
<dbReference type="SUPFAM" id="SSF51735">
    <property type="entry name" value="NAD(P)-binding Rossmann-fold domains"/>
    <property type="match status" value="1"/>
</dbReference>
<sequence>MEHRALWYRKFGPPEDCLSLESAPLGPRPEGALRVEMRLAPVNPSDLIPMTGAYRHRVQPPLVAGYEGVGQVVEAPAAYQHLIGQRVLPLRGDGTWQTHIDADPTLAIPVPEDIPDALAARAYINPMAAHLMLKTWPVKDRHVLLTGAGSTCASLLAQWAWQQGARSVTGIYRSESRKAELAAMGVESVSLADAARIREAAKNAGITLDALGGEVGSLILNTMPLGGAFVSYGLLSGRPVMAEAHARETHTRFHMRESLGPMTHQAWQSLFQEVWPKLRAADMLDTDLYNLEDWQAALAAYAKPGSRKPLLNLQA</sequence>
<dbReference type="RefSeq" id="WP_034794853.1">
    <property type="nucleotide sequence ID" value="NZ_AWFF01000032.1"/>
</dbReference>
<evidence type="ECO:0000256" key="4">
    <source>
        <dbReference type="ARBA" id="ARBA00023002"/>
    </source>
</evidence>
<keyword evidence="2" id="KW-0521">NADP</keyword>
<dbReference type="InterPro" id="IPR013154">
    <property type="entry name" value="ADH-like_N"/>
</dbReference>
<evidence type="ECO:0000256" key="2">
    <source>
        <dbReference type="ARBA" id="ARBA00022857"/>
    </source>
</evidence>
<dbReference type="GO" id="GO:0016491">
    <property type="term" value="F:oxidoreductase activity"/>
    <property type="evidence" value="ECO:0007669"/>
    <property type="project" value="UniProtKB-KW"/>
</dbReference>
<dbReference type="Gene3D" id="3.40.50.720">
    <property type="entry name" value="NAD(P)-binding Rossmann-like Domain"/>
    <property type="match status" value="1"/>
</dbReference>
<dbReference type="OrthoDB" id="9805883at2"/>
<dbReference type="Gene3D" id="3.90.180.10">
    <property type="entry name" value="Medium-chain alcohol dehydrogenases, catalytic domain"/>
    <property type="match status" value="1"/>
</dbReference>
<dbReference type="PANTHER" id="PTHR43981">
    <property type="entry name" value="ENOYL-[ACYL-CARRIER-PROTEIN] REDUCTASE, MITOCHONDRIAL"/>
    <property type="match status" value="1"/>
</dbReference>
<protein>
    <recommendedName>
        <fullName evidence="5">Alcohol dehydrogenase-like N-terminal domain-containing protein</fullName>
    </recommendedName>
</protein>
<keyword evidence="3" id="KW-0809">Transit peptide</keyword>
<gene>
    <name evidence="6" type="ORF">HY29_01955</name>
</gene>
<comment type="caution">
    <text evidence="6">The sequence shown here is derived from an EMBL/GenBank/DDBJ whole genome shotgun (WGS) entry which is preliminary data.</text>
</comment>